<gene>
    <name evidence="1" type="ORF">V2W30_22655</name>
</gene>
<name>A0ACD5AFN6_9ACTN</name>
<evidence type="ECO:0000313" key="2">
    <source>
        <dbReference type="Proteomes" id="UP001432251"/>
    </source>
</evidence>
<organism evidence="1 2">
    <name type="scientific">Streptomyces citrinus</name>
    <dbReference type="NCBI Taxonomy" id="3118173"/>
    <lineage>
        <taxon>Bacteria</taxon>
        <taxon>Bacillati</taxon>
        <taxon>Actinomycetota</taxon>
        <taxon>Actinomycetes</taxon>
        <taxon>Kitasatosporales</taxon>
        <taxon>Streptomycetaceae</taxon>
        <taxon>Streptomyces</taxon>
    </lineage>
</organism>
<dbReference type="EMBL" id="CP146022">
    <property type="protein sequence ID" value="WWQ65850.1"/>
    <property type="molecule type" value="Genomic_DNA"/>
</dbReference>
<keyword evidence="2" id="KW-1185">Reference proteome</keyword>
<reference evidence="1" key="1">
    <citation type="journal article" date="2025" name="Int. J. Syst. Evol. Microbiol.">
        <title>Streptomyces citrinus sp. nov., with yellow diffusible pigment.</title>
        <authorList>
            <person name="He Y."/>
            <person name="Yang E."/>
            <person name="Xu J."/>
            <person name="Sun Y."/>
            <person name="Sun L."/>
        </authorList>
    </citation>
    <scope>NUCLEOTIDE SEQUENCE</scope>
    <source>
        <strain evidence="1">Q6</strain>
    </source>
</reference>
<proteinExistence type="predicted"/>
<protein>
    <submittedName>
        <fullName evidence="1">Uncharacterized protein</fullName>
    </submittedName>
</protein>
<accession>A0ACD5AFN6</accession>
<evidence type="ECO:0000313" key="1">
    <source>
        <dbReference type="EMBL" id="WWQ65850.1"/>
    </source>
</evidence>
<sequence length="154" mass="15989">MARIRILQSIAGLDFSWVVGDVVEVDDEAAAGWADGERAEAAPDDAPVTVAAPSTVEAEDDGADKPFDPTAAKVDEVLAFLSTADEDEALRVLDAEAAAKKPRASVLKERDAILAAARERAAEAAGGTEQQAAEKAADTSRGGGRAEDPETRTE</sequence>
<dbReference type="Proteomes" id="UP001432251">
    <property type="component" value="Chromosome"/>
</dbReference>